<feature type="signal peptide" evidence="3">
    <location>
        <begin position="1"/>
        <end position="21"/>
    </location>
</feature>
<dbReference type="SUPFAM" id="SSF48726">
    <property type="entry name" value="Immunoglobulin"/>
    <property type="match status" value="3"/>
</dbReference>
<dbReference type="PROSITE" id="PS50835">
    <property type="entry name" value="IG_LIKE"/>
    <property type="match status" value="2"/>
</dbReference>
<reference evidence="5" key="1">
    <citation type="submission" date="2025-08" db="UniProtKB">
        <authorList>
            <consortium name="Ensembl"/>
        </authorList>
    </citation>
    <scope>IDENTIFICATION</scope>
</reference>
<feature type="domain" description="Ig-like" evidence="4">
    <location>
        <begin position="319"/>
        <end position="400"/>
    </location>
</feature>
<dbReference type="InterPro" id="IPR007110">
    <property type="entry name" value="Ig-like_dom"/>
</dbReference>
<organism evidence="5 6">
    <name type="scientific">Leptobrachium leishanense</name>
    <name type="common">Leishan spiny toad</name>
    <dbReference type="NCBI Taxonomy" id="445787"/>
    <lineage>
        <taxon>Eukaryota</taxon>
        <taxon>Metazoa</taxon>
        <taxon>Chordata</taxon>
        <taxon>Craniata</taxon>
        <taxon>Vertebrata</taxon>
        <taxon>Euteleostomi</taxon>
        <taxon>Amphibia</taxon>
        <taxon>Batrachia</taxon>
        <taxon>Anura</taxon>
        <taxon>Pelobatoidea</taxon>
        <taxon>Megophryidae</taxon>
        <taxon>Leptobrachium</taxon>
    </lineage>
</organism>
<evidence type="ECO:0000256" key="1">
    <source>
        <dbReference type="ARBA" id="ARBA00023319"/>
    </source>
</evidence>
<dbReference type="InterPro" id="IPR021963">
    <property type="entry name" value="Tcell_CD4_Cterm"/>
</dbReference>
<sequence>MKRITFKLYTSLALLLHLTLAFTEDAQIKAAGEKVLLQCEGGKPDGDVTWKKDGERLIWRTRSVVNQKRNTLDPMSQRVRLLADTTLQITDTQLSDSGEYICEINRKDEKPTKLRVFEISAHPSPPDVMMTENLRLELKPSNLNLGLTVRWKGPYLEMEKDLDLSKNPLELKNMQPRHAGTYTCHIDVGGGKEKTVTKQIAVLGILPAPDIVYLSGSPVSIPWIFSFDVRESSLANGVAVKSGALYYSSDRGKGLRMLSNLTVTPNPCWPFNCTGQTPSKLKKDLSYPLPKPIGGWYRMEINLALKEREKTLYRDTCLAMITVSYTPNETLTLNSHITLTCMVSCMPGNGVLRWYRDGDESESDHHGQRGETSLEWELEVSPSSMGTWNCSLLVEGKTMANKGLVLEVTSLQDILIWAAVGGAAIFLLIAVVIITFAVARCRRRRRARYRAWLIQTLHQQRRCECDSKGFHPKRLQEEVH</sequence>
<keyword evidence="2" id="KW-0812">Transmembrane</keyword>
<dbReference type="PANTHER" id="PTHR11422">
    <property type="entry name" value="T-CELL SURFACE GLYCOPROTEIN CD4"/>
    <property type="match status" value="1"/>
</dbReference>
<evidence type="ECO:0000313" key="5">
    <source>
        <dbReference type="Ensembl" id="ENSLLEP00000021183.1"/>
    </source>
</evidence>
<protein>
    <recommendedName>
        <fullName evidence="4">Ig-like domain-containing protein</fullName>
    </recommendedName>
</protein>
<reference evidence="5" key="2">
    <citation type="submission" date="2025-09" db="UniProtKB">
        <authorList>
            <consortium name="Ensembl"/>
        </authorList>
    </citation>
    <scope>IDENTIFICATION</scope>
</reference>
<dbReference type="SMART" id="SM00409">
    <property type="entry name" value="IG"/>
    <property type="match status" value="3"/>
</dbReference>
<dbReference type="SMART" id="SM00408">
    <property type="entry name" value="IGc2"/>
    <property type="match status" value="2"/>
</dbReference>
<dbReference type="AlphaFoldDB" id="A0A8C5N3K3"/>
<dbReference type="InterPro" id="IPR036179">
    <property type="entry name" value="Ig-like_dom_sf"/>
</dbReference>
<keyword evidence="3" id="KW-0732">Signal</keyword>
<dbReference type="Proteomes" id="UP000694569">
    <property type="component" value="Unplaced"/>
</dbReference>
<dbReference type="Gene3D" id="1.20.5.900">
    <property type="entry name" value="transmembrane domain of human cd4"/>
    <property type="match status" value="1"/>
</dbReference>
<evidence type="ECO:0000313" key="6">
    <source>
        <dbReference type="Proteomes" id="UP000694569"/>
    </source>
</evidence>
<feature type="domain" description="Ig-like" evidence="4">
    <location>
        <begin position="32"/>
        <end position="120"/>
    </location>
</feature>
<proteinExistence type="predicted"/>
<dbReference type="InterPro" id="IPR013783">
    <property type="entry name" value="Ig-like_fold"/>
</dbReference>
<keyword evidence="1" id="KW-0393">Immunoglobulin domain</keyword>
<dbReference type="Pfam" id="PF12104">
    <property type="entry name" value="Tcell_CD4_C"/>
    <property type="match status" value="1"/>
</dbReference>
<keyword evidence="6" id="KW-1185">Reference proteome</keyword>
<dbReference type="GeneTree" id="ENSGT01010000229504"/>
<dbReference type="Ensembl" id="ENSLLET00000022001.1">
    <property type="protein sequence ID" value="ENSLLEP00000021183.1"/>
    <property type="gene ID" value="ENSLLEG00000013414.1"/>
</dbReference>
<dbReference type="Gene3D" id="2.60.40.10">
    <property type="entry name" value="Immunoglobulins"/>
    <property type="match status" value="2"/>
</dbReference>
<evidence type="ECO:0000256" key="2">
    <source>
        <dbReference type="SAM" id="Phobius"/>
    </source>
</evidence>
<feature type="transmembrane region" description="Helical" evidence="2">
    <location>
        <begin position="414"/>
        <end position="439"/>
    </location>
</feature>
<accession>A0A8C5N3K3</accession>
<evidence type="ECO:0000256" key="3">
    <source>
        <dbReference type="SAM" id="SignalP"/>
    </source>
</evidence>
<dbReference type="InterPro" id="IPR003598">
    <property type="entry name" value="Ig_sub2"/>
</dbReference>
<keyword evidence="2" id="KW-1133">Transmembrane helix</keyword>
<name>A0A8C5N3K3_9ANUR</name>
<dbReference type="OrthoDB" id="8657369at2759"/>
<keyword evidence="2" id="KW-0472">Membrane</keyword>
<dbReference type="InterPro" id="IPR003599">
    <property type="entry name" value="Ig_sub"/>
</dbReference>
<feature type="chain" id="PRO_5034617014" description="Ig-like domain-containing protein" evidence="3">
    <location>
        <begin position="22"/>
        <end position="480"/>
    </location>
</feature>
<evidence type="ECO:0000259" key="4">
    <source>
        <dbReference type="PROSITE" id="PS50835"/>
    </source>
</evidence>
<dbReference type="Pfam" id="PF00047">
    <property type="entry name" value="ig"/>
    <property type="match status" value="1"/>
</dbReference>
<dbReference type="PANTHER" id="PTHR11422:SF0">
    <property type="entry name" value="T-CELL SURFACE GLYCOPROTEIN CD4"/>
    <property type="match status" value="1"/>
</dbReference>
<dbReference type="InterPro" id="IPR013151">
    <property type="entry name" value="Immunoglobulin_dom"/>
</dbReference>